<dbReference type="Pfam" id="PF04973">
    <property type="entry name" value="NMN_transporter"/>
    <property type="match status" value="1"/>
</dbReference>
<keyword evidence="5" id="KW-0813">Transport</keyword>
<accession>A0A2H1YJ73</accession>
<dbReference type="GO" id="GO:0005886">
    <property type="term" value="C:plasma membrane"/>
    <property type="evidence" value="ECO:0007669"/>
    <property type="project" value="UniProtKB-SubCell"/>
</dbReference>
<keyword evidence="7 10" id="KW-0812">Transmembrane</keyword>
<evidence type="ECO:0000256" key="1">
    <source>
        <dbReference type="ARBA" id="ARBA00002672"/>
    </source>
</evidence>
<evidence type="ECO:0000256" key="2">
    <source>
        <dbReference type="ARBA" id="ARBA00004651"/>
    </source>
</evidence>
<evidence type="ECO:0000256" key="5">
    <source>
        <dbReference type="ARBA" id="ARBA00022448"/>
    </source>
</evidence>
<reference evidence="12" key="1">
    <citation type="submission" date="2017-11" db="EMBL/GenBank/DDBJ databases">
        <authorList>
            <person name="Duchaud E."/>
        </authorList>
    </citation>
    <scope>NUCLEOTIDE SEQUENCE [LARGE SCALE GENOMIC DNA]</scope>
    <source>
        <strain evidence="12">Tenacibaculum sp. TNO020</strain>
    </source>
</reference>
<keyword evidence="9 10" id="KW-0472">Membrane</keyword>
<feature type="transmembrane region" description="Helical" evidence="10">
    <location>
        <begin position="188"/>
        <end position="205"/>
    </location>
</feature>
<evidence type="ECO:0000313" key="11">
    <source>
        <dbReference type="EMBL" id="SOS75528.1"/>
    </source>
</evidence>
<organism evidence="11 12">
    <name type="scientific">Tenacibaculum piscium</name>
    <dbReference type="NCBI Taxonomy" id="1458515"/>
    <lineage>
        <taxon>Bacteria</taxon>
        <taxon>Pseudomonadati</taxon>
        <taxon>Bacteroidota</taxon>
        <taxon>Flavobacteriia</taxon>
        <taxon>Flavobacteriales</taxon>
        <taxon>Flavobacteriaceae</taxon>
        <taxon>Tenacibaculum</taxon>
    </lineage>
</organism>
<evidence type="ECO:0000256" key="10">
    <source>
        <dbReference type="SAM" id="Phobius"/>
    </source>
</evidence>
<evidence type="ECO:0000256" key="4">
    <source>
        <dbReference type="ARBA" id="ARBA00017522"/>
    </source>
</evidence>
<dbReference type="Proteomes" id="UP000234211">
    <property type="component" value="Unassembled WGS sequence"/>
</dbReference>
<dbReference type="InterPro" id="IPR006419">
    <property type="entry name" value="NMN_transpt_PnuC"/>
</dbReference>
<evidence type="ECO:0000256" key="6">
    <source>
        <dbReference type="ARBA" id="ARBA00022475"/>
    </source>
</evidence>
<comment type="similarity">
    <text evidence="3">Belongs to the nicotinamide ribonucleoside (NR) uptake permease (TC 4.B.1) family.</text>
</comment>
<proteinExistence type="inferred from homology"/>
<evidence type="ECO:0000256" key="7">
    <source>
        <dbReference type="ARBA" id="ARBA00022692"/>
    </source>
</evidence>
<dbReference type="RefSeq" id="WP_101918151.1">
    <property type="nucleotide sequence ID" value="NZ_OENF01000039.1"/>
</dbReference>
<evidence type="ECO:0000313" key="12">
    <source>
        <dbReference type="Proteomes" id="UP000234211"/>
    </source>
</evidence>
<feature type="transmembrane region" description="Helical" evidence="10">
    <location>
        <begin position="113"/>
        <end position="132"/>
    </location>
</feature>
<dbReference type="OrthoDB" id="9791248at2"/>
<dbReference type="GO" id="GO:0034257">
    <property type="term" value="F:nicotinamide riboside transmembrane transporter activity"/>
    <property type="evidence" value="ECO:0007669"/>
    <property type="project" value="InterPro"/>
</dbReference>
<feature type="transmembrane region" description="Helical" evidence="10">
    <location>
        <begin position="74"/>
        <end position="92"/>
    </location>
</feature>
<sequence length="216" mass="25752">MSLVFNSNTVFDFLFSQYSSYDSLDIWLEIIAVIFGFLSVWYSKKNKIWVFPTGMISTLIFVYLLLKWQLLGDMMINAYYFIMSIYGWYLWTRTVDNSVVNPISKTTSKEKKTSVFIFLATLIFVYAVYTYFDKWNNWTAYVDTFTTAIFFVGMWLMAKRKIENWIYWIIGDIISVPLYFYKGFTFTSFQYLIFTFIAVSGYFAWKKDLNNKKAIL</sequence>
<protein>
    <recommendedName>
        <fullName evidence="4">Nicotinamide riboside transporter PnuC</fullName>
    </recommendedName>
</protein>
<keyword evidence="12" id="KW-1185">Reference proteome</keyword>
<dbReference type="PANTHER" id="PTHR36122">
    <property type="entry name" value="NICOTINAMIDE RIBOSIDE TRANSPORTER PNUC"/>
    <property type="match status" value="1"/>
</dbReference>
<gene>
    <name evidence="11" type="ORF">TNO020_440313</name>
</gene>
<feature type="transmembrane region" description="Helical" evidence="10">
    <location>
        <begin position="165"/>
        <end position="182"/>
    </location>
</feature>
<feature type="transmembrane region" description="Helical" evidence="10">
    <location>
        <begin position="49"/>
        <end position="68"/>
    </location>
</feature>
<comment type="subcellular location">
    <subcellularLocation>
        <location evidence="2">Cell membrane</location>
        <topology evidence="2">Multi-pass membrane protein</topology>
    </subcellularLocation>
</comment>
<name>A0A2H1YJ73_9FLAO</name>
<evidence type="ECO:0000256" key="8">
    <source>
        <dbReference type="ARBA" id="ARBA00022989"/>
    </source>
</evidence>
<keyword evidence="6" id="KW-1003">Cell membrane</keyword>
<dbReference type="AlphaFoldDB" id="A0A2H1YJ73"/>
<dbReference type="PANTHER" id="PTHR36122:SF2">
    <property type="entry name" value="NICOTINAMIDE RIBOSIDE TRANSPORTER PNUC"/>
    <property type="match status" value="1"/>
</dbReference>
<comment type="function">
    <text evidence="1">Required for nicotinamide riboside transport across the inner membrane.</text>
</comment>
<dbReference type="NCBIfam" id="TIGR01528">
    <property type="entry name" value="NMN_trans_PnuC"/>
    <property type="match status" value="1"/>
</dbReference>
<evidence type="ECO:0000256" key="3">
    <source>
        <dbReference type="ARBA" id="ARBA00006669"/>
    </source>
</evidence>
<feature type="transmembrane region" description="Helical" evidence="10">
    <location>
        <begin position="138"/>
        <end position="158"/>
    </location>
</feature>
<feature type="transmembrane region" description="Helical" evidence="10">
    <location>
        <begin position="24"/>
        <end position="42"/>
    </location>
</feature>
<dbReference type="EMBL" id="OENF01000039">
    <property type="protein sequence ID" value="SOS75528.1"/>
    <property type="molecule type" value="Genomic_DNA"/>
</dbReference>
<keyword evidence="8 10" id="KW-1133">Transmembrane helix</keyword>
<evidence type="ECO:0000256" key="9">
    <source>
        <dbReference type="ARBA" id="ARBA00023136"/>
    </source>
</evidence>